<comment type="caution">
    <text evidence="2">The sequence shown here is derived from an EMBL/GenBank/DDBJ whole genome shotgun (WGS) entry which is preliminary data.</text>
</comment>
<organism evidence="2 3">
    <name type="scientific">Streptomyces huasconensis</name>
    <dbReference type="NCBI Taxonomy" id="1854574"/>
    <lineage>
        <taxon>Bacteria</taxon>
        <taxon>Bacillati</taxon>
        <taxon>Actinomycetota</taxon>
        <taxon>Actinomycetes</taxon>
        <taxon>Kitasatosporales</taxon>
        <taxon>Streptomycetaceae</taxon>
        <taxon>Streptomyces</taxon>
    </lineage>
</organism>
<feature type="region of interest" description="Disordered" evidence="1">
    <location>
        <begin position="117"/>
        <end position="138"/>
    </location>
</feature>
<dbReference type="RefSeq" id="WP_359771929.1">
    <property type="nucleotide sequence ID" value="NZ_JBEYRR010000001.1"/>
</dbReference>
<evidence type="ECO:0000313" key="3">
    <source>
        <dbReference type="Proteomes" id="UP001553843"/>
    </source>
</evidence>
<dbReference type="Proteomes" id="UP001553843">
    <property type="component" value="Unassembled WGS sequence"/>
</dbReference>
<evidence type="ECO:0000313" key="2">
    <source>
        <dbReference type="EMBL" id="MEW2364416.1"/>
    </source>
</evidence>
<keyword evidence="3" id="KW-1185">Reference proteome</keyword>
<sequence length="138" mass="14554">MNDTPNPASPTQHPDSDLVQVALDDCSPADADTVFGVLNEHFPSDRGYDAPHQTAETRPAVWTGVFCASHTPESIPGVLLAGSVTADLQGGPVAVNRVRAALESAFEAKVTGTVSGDQEVQTQMRLRGAERGESREKA</sequence>
<proteinExistence type="predicted"/>
<name>A0ABV3LZK8_9ACTN</name>
<accession>A0ABV3LZK8</accession>
<feature type="compositionally biased region" description="Basic and acidic residues" evidence="1">
    <location>
        <begin position="127"/>
        <end position="138"/>
    </location>
</feature>
<evidence type="ECO:0000256" key="1">
    <source>
        <dbReference type="SAM" id="MobiDB-lite"/>
    </source>
</evidence>
<dbReference type="EMBL" id="JBEYRS010000008">
    <property type="protein sequence ID" value="MEW2364416.1"/>
    <property type="molecule type" value="Genomic_DNA"/>
</dbReference>
<protein>
    <submittedName>
        <fullName evidence="2">Uncharacterized protein</fullName>
    </submittedName>
</protein>
<reference evidence="2 3" key="1">
    <citation type="submission" date="2024-06" db="EMBL/GenBank/DDBJ databases">
        <title>The Natural Products Discovery Center: Release of the First 8490 Sequenced Strains for Exploring Actinobacteria Biosynthetic Diversity.</title>
        <authorList>
            <person name="Kalkreuter E."/>
            <person name="Kautsar S.A."/>
            <person name="Yang D."/>
            <person name="Bader C.D."/>
            <person name="Teijaro C.N."/>
            <person name="Fluegel L."/>
            <person name="Davis C.M."/>
            <person name="Simpson J.R."/>
            <person name="Lauterbach L."/>
            <person name="Steele A.D."/>
            <person name="Gui C."/>
            <person name="Meng S."/>
            <person name="Li G."/>
            <person name="Viehrig K."/>
            <person name="Ye F."/>
            <person name="Su P."/>
            <person name="Kiefer A.F."/>
            <person name="Nichols A."/>
            <person name="Cepeda A.J."/>
            <person name="Yan W."/>
            <person name="Fan B."/>
            <person name="Jiang Y."/>
            <person name="Adhikari A."/>
            <person name="Zheng C.-J."/>
            <person name="Schuster L."/>
            <person name="Cowan T.M."/>
            <person name="Smanski M.J."/>
            <person name="Chevrette M.G."/>
            <person name="De Carvalho L.P.S."/>
            <person name="Shen B."/>
        </authorList>
    </citation>
    <scope>NUCLEOTIDE SEQUENCE [LARGE SCALE GENOMIC DNA]</scope>
    <source>
        <strain evidence="2 3">NPDC047833</strain>
    </source>
</reference>
<gene>
    <name evidence="2" type="ORF">AB0887_21055</name>
</gene>